<name>A0AAW2ALI2_CULAL</name>
<dbReference type="Proteomes" id="UP001479290">
    <property type="component" value="Unassembled WGS sequence"/>
</dbReference>
<evidence type="ECO:0000256" key="3">
    <source>
        <dbReference type="ARBA" id="ARBA00022729"/>
    </source>
</evidence>
<organism evidence="9 10">
    <name type="scientific">Culter alburnus</name>
    <name type="common">Topmouth culter</name>
    <dbReference type="NCBI Taxonomy" id="194366"/>
    <lineage>
        <taxon>Eukaryota</taxon>
        <taxon>Metazoa</taxon>
        <taxon>Chordata</taxon>
        <taxon>Craniata</taxon>
        <taxon>Vertebrata</taxon>
        <taxon>Euteleostomi</taxon>
        <taxon>Actinopterygii</taxon>
        <taxon>Neopterygii</taxon>
        <taxon>Teleostei</taxon>
        <taxon>Ostariophysi</taxon>
        <taxon>Cypriniformes</taxon>
        <taxon>Xenocyprididae</taxon>
        <taxon>Xenocypridinae</taxon>
        <taxon>Culter</taxon>
    </lineage>
</organism>
<keyword evidence="10" id="KW-1185">Reference proteome</keyword>
<dbReference type="InterPro" id="IPR051503">
    <property type="entry name" value="ComplSys_Reg/VirEntry_Med"/>
</dbReference>
<comment type="caution">
    <text evidence="5">Lacks conserved residue(s) required for the propagation of feature annotation.</text>
</comment>
<dbReference type="PANTHER" id="PTHR45785:SF2">
    <property type="entry name" value="COMPLEMENT FACTOR H-RELATED"/>
    <property type="match status" value="1"/>
</dbReference>
<feature type="disulfide bond" evidence="5">
    <location>
        <begin position="171"/>
        <end position="198"/>
    </location>
</feature>
<dbReference type="SUPFAM" id="SSF57535">
    <property type="entry name" value="Complement control module/SCR domain"/>
    <property type="match status" value="3"/>
</dbReference>
<evidence type="ECO:0000256" key="5">
    <source>
        <dbReference type="PROSITE-ProRule" id="PRU00302"/>
    </source>
</evidence>
<comment type="caution">
    <text evidence="9">The sequence shown here is derived from an EMBL/GenBank/DDBJ whole genome shotgun (WGS) entry which is preliminary data.</text>
</comment>
<dbReference type="Pfam" id="PF00084">
    <property type="entry name" value="Sushi"/>
    <property type="match status" value="3"/>
</dbReference>
<dbReference type="Gene3D" id="2.10.70.10">
    <property type="entry name" value="Complement Module, domain 1"/>
    <property type="match status" value="3"/>
</dbReference>
<keyword evidence="3 7" id="KW-0732">Signal</keyword>
<feature type="disulfide bond" evidence="5">
    <location>
        <begin position="54"/>
        <end position="81"/>
    </location>
</feature>
<evidence type="ECO:0000256" key="4">
    <source>
        <dbReference type="ARBA" id="ARBA00023157"/>
    </source>
</evidence>
<dbReference type="EMBL" id="JAWDJR010000006">
    <property type="protein sequence ID" value="KAK9973650.1"/>
    <property type="molecule type" value="Genomic_DNA"/>
</dbReference>
<evidence type="ECO:0000256" key="1">
    <source>
        <dbReference type="ARBA" id="ARBA00004328"/>
    </source>
</evidence>
<evidence type="ECO:0000256" key="7">
    <source>
        <dbReference type="SAM" id="SignalP"/>
    </source>
</evidence>
<gene>
    <name evidence="9" type="ORF">ABG768_024366</name>
</gene>
<keyword evidence="4 5" id="KW-1015">Disulfide bond</keyword>
<comment type="subcellular location">
    <subcellularLocation>
        <location evidence="1">Virion</location>
    </subcellularLocation>
</comment>
<feature type="domain" description="Sushi" evidence="8">
    <location>
        <begin position="21"/>
        <end position="83"/>
    </location>
</feature>
<evidence type="ECO:0000256" key="2">
    <source>
        <dbReference type="ARBA" id="ARBA00022659"/>
    </source>
</evidence>
<dbReference type="CDD" id="cd00033">
    <property type="entry name" value="CCP"/>
    <property type="match status" value="3"/>
</dbReference>
<evidence type="ECO:0000256" key="6">
    <source>
        <dbReference type="SAM" id="MobiDB-lite"/>
    </source>
</evidence>
<feature type="signal peptide" evidence="7">
    <location>
        <begin position="1"/>
        <end position="22"/>
    </location>
</feature>
<protein>
    <recommendedName>
        <fullName evidence="8">Sushi domain-containing protein</fullName>
    </recommendedName>
</protein>
<feature type="domain" description="Sushi" evidence="8">
    <location>
        <begin position="141"/>
        <end position="200"/>
    </location>
</feature>
<feature type="compositionally biased region" description="Polar residues" evidence="6">
    <location>
        <begin position="264"/>
        <end position="280"/>
    </location>
</feature>
<dbReference type="PROSITE" id="PS50923">
    <property type="entry name" value="SUSHI"/>
    <property type="match status" value="3"/>
</dbReference>
<reference evidence="9 10" key="1">
    <citation type="submission" date="2024-05" db="EMBL/GenBank/DDBJ databases">
        <title>A high-quality chromosomal-level genome assembly of Topmouth culter (Culter alburnus).</title>
        <authorList>
            <person name="Zhao H."/>
        </authorList>
    </citation>
    <scope>NUCLEOTIDE SEQUENCE [LARGE SCALE GENOMIC DNA]</scope>
    <source>
        <strain evidence="9">CATC2023</strain>
        <tissue evidence="9">Muscle</tissue>
    </source>
</reference>
<feature type="compositionally biased region" description="Low complexity" evidence="6">
    <location>
        <begin position="234"/>
        <end position="250"/>
    </location>
</feature>
<dbReference type="SMART" id="SM00032">
    <property type="entry name" value="CCP"/>
    <property type="match status" value="3"/>
</dbReference>
<sequence length="288" mass="31366">MTSVKAWPLLLLQFSLVSMEKGCPFPDLNGKIILSAESRQKNNFPDNSKAVVECARGHEREEGSDVIICRSGKWSDPELKCKKIDCGSPEDSPHMTYSITEGTLFGARIKPICERGYDLEGSSYWQCLVSGWNGKSTCSLITCDEPSPIEHGKFSKPRNIIQLDDVVEYSCDDNYTLVGDRFITCGQYWEYSSPPPECKAITTTNKATTTATDTTTATATDTTTATATDTTTATADTTTATETTTASATTLSNERILYEPLTPSPSESSFKSNDTSTFVKQKSKGTGV</sequence>
<accession>A0AAW2ALI2</accession>
<proteinExistence type="predicted"/>
<dbReference type="PANTHER" id="PTHR45785">
    <property type="entry name" value="COMPLEMENT FACTOR H-RELATED"/>
    <property type="match status" value="1"/>
</dbReference>
<evidence type="ECO:0000259" key="8">
    <source>
        <dbReference type="PROSITE" id="PS50923"/>
    </source>
</evidence>
<dbReference type="InterPro" id="IPR000436">
    <property type="entry name" value="Sushi_SCR_CCP_dom"/>
</dbReference>
<keyword evidence="2 5" id="KW-0768">Sushi</keyword>
<feature type="chain" id="PRO_5043407936" description="Sushi domain-containing protein" evidence="7">
    <location>
        <begin position="23"/>
        <end position="288"/>
    </location>
</feature>
<evidence type="ECO:0000313" key="10">
    <source>
        <dbReference type="Proteomes" id="UP001479290"/>
    </source>
</evidence>
<feature type="region of interest" description="Disordered" evidence="6">
    <location>
        <begin position="234"/>
        <end position="288"/>
    </location>
</feature>
<evidence type="ECO:0000313" key="9">
    <source>
        <dbReference type="EMBL" id="KAK9973650.1"/>
    </source>
</evidence>
<dbReference type="AlphaFoldDB" id="A0AAW2ALI2"/>
<feature type="domain" description="Sushi" evidence="8">
    <location>
        <begin position="84"/>
        <end position="140"/>
    </location>
</feature>
<dbReference type="InterPro" id="IPR035976">
    <property type="entry name" value="Sushi/SCR/CCP_sf"/>
</dbReference>